<dbReference type="Proteomes" id="UP000800235">
    <property type="component" value="Unassembled WGS sequence"/>
</dbReference>
<evidence type="ECO:0000313" key="7">
    <source>
        <dbReference type="Proteomes" id="UP000800235"/>
    </source>
</evidence>
<dbReference type="PANTHER" id="PTHR45849">
    <property type="entry name" value="FACT COMPLEX SUBUNIT SSRP1"/>
    <property type="match status" value="1"/>
</dbReference>
<comment type="subunit">
    <text evidence="3">Interacts with histones H3 and H4.</text>
</comment>
<evidence type="ECO:0000313" key="6">
    <source>
        <dbReference type="EMBL" id="KAF2418241.1"/>
    </source>
</evidence>
<dbReference type="OrthoDB" id="75754at2759"/>
<evidence type="ECO:0000259" key="5">
    <source>
        <dbReference type="SMART" id="SM01287"/>
    </source>
</evidence>
<comment type="caution">
    <text evidence="6">The sequence shown here is derived from an EMBL/GenBank/DDBJ whole genome shotgun (WGS) entry which is preliminary data.</text>
</comment>
<dbReference type="AlphaFoldDB" id="A0A9P4NES0"/>
<feature type="compositionally biased region" description="Acidic residues" evidence="4">
    <location>
        <begin position="420"/>
        <end position="461"/>
    </location>
</feature>
<dbReference type="Gene3D" id="2.30.29.30">
    <property type="entry name" value="Pleckstrin-homology domain (PH domain)/Phosphotyrosine-binding domain (PTB)"/>
    <property type="match status" value="1"/>
</dbReference>
<proteinExistence type="inferred from homology"/>
<dbReference type="GO" id="GO:0031491">
    <property type="term" value="F:nucleosome binding"/>
    <property type="evidence" value="ECO:0007669"/>
    <property type="project" value="TreeGrafter"/>
</dbReference>
<dbReference type="InterPro" id="IPR011993">
    <property type="entry name" value="PH-like_dom_sf"/>
</dbReference>
<dbReference type="InterPro" id="IPR050454">
    <property type="entry name" value="RTT106/SSRP1_HistChap/FACT"/>
</dbReference>
<feature type="compositionally biased region" description="Basic and acidic residues" evidence="4">
    <location>
        <begin position="391"/>
        <end position="400"/>
    </location>
</feature>
<name>A0A9P4NES0_9PEZI</name>
<evidence type="ECO:0000256" key="1">
    <source>
        <dbReference type="ARBA" id="ARBA00006159"/>
    </source>
</evidence>
<reference evidence="6" key="1">
    <citation type="journal article" date="2020" name="Stud. Mycol.">
        <title>101 Dothideomycetes genomes: a test case for predicting lifestyles and emergence of pathogens.</title>
        <authorList>
            <person name="Haridas S."/>
            <person name="Albert R."/>
            <person name="Binder M."/>
            <person name="Bloem J."/>
            <person name="Labutti K."/>
            <person name="Salamov A."/>
            <person name="Andreopoulos B."/>
            <person name="Baker S."/>
            <person name="Barry K."/>
            <person name="Bills G."/>
            <person name="Bluhm B."/>
            <person name="Cannon C."/>
            <person name="Castanera R."/>
            <person name="Culley D."/>
            <person name="Daum C."/>
            <person name="Ezra D."/>
            <person name="Gonzalez J."/>
            <person name="Henrissat B."/>
            <person name="Kuo A."/>
            <person name="Liang C."/>
            <person name="Lipzen A."/>
            <person name="Lutzoni F."/>
            <person name="Magnuson J."/>
            <person name="Mondo S."/>
            <person name="Nolan M."/>
            <person name="Ohm R."/>
            <person name="Pangilinan J."/>
            <person name="Park H.-J."/>
            <person name="Ramirez L."/>
            <person name="Alfaro M."/>
            <person name="Sun H."/>
            <person name="Tritt A."/>
            <person name="Yoshinaga Y."/>
            <person name="Zwiers L.-H."/>
            <person name="Turgeon B."/>
            <person name="Goodwin S."/>
            <person name="Spatafora J."/>
            <person name="Crous P."/>
            <person name="Grigoriev I."/>
        </authorList>
    </citation>
    <scope>NUCLEOTIDE SEQUENCE</scope>
    <source>
        <strain evidence="6">CBS 130266</strain>
    </source>
</reference>
<dbReference type="InterPro" id="IPR013719">
    <property type="entry name" value="RTT106/SPT16-like_middle_dom"/>
</dbReference>
<feature type="compositionally biased region" description="Acidic residues" evidence="4">
    <location>
        <begin position="401"/>
        <end position="412"/>
    </location>
</feature>
<dbReference type="SUPFAM" id="SSF50729">
    <property type="entry name" value="PH domain-like"/>
    <property type="match status" value="1"/>
</dbReference>
<keyword evidence="7" id="KW-1185">Reference proteome</keyword>
<evidence type="ECO:0000256" key="4">
    <source>
        <dbReference type="SAM" id="MobiDB-lite"/>
    </source>
</evidence>
<evidence type="ECO:0000256" key="3">
    <source>
        <dbReference type="ARBA" id="ARBA00038654"/>
    </source>
</evidence>
<feature type="region of interest" description="Disordered" evidence="4">
    <location>
        <begin position="78"/>
        <end position="101"/>
    </location>
</feature>
<feature type="compositionally biased region" description="Polar residues" evidence="4">
    <location>
        <begin position="87"/>
        <end position="100"/>
    </location>
</feature>
<accession>A0A9P4NES0</accession>
<feature type="region of interest" description="Disordered" evidence="4">
    <location>
        <begin position="1"/>
        <end position="20"/>
    </location>
</feature>
<gene>
    <name evidence="6" type="ORF">EJ08DRAFT_66602</name>
</gene>
<organism evidence="6 7">
    <name type="scientific">Tothia fuscella</name>
    <dbReference type="NCBI Taxonomy" id="1048955"/>
    <lineage>
        <taxon>Eukaryota</taxon>
        <taxon>Fungi</taxon>
        <taxon>Dikarya</taxon>
        <taxon>Ascomycota</taxon>
        <taxon>Pezizomycotina</taxon>
        <taxon>Dothideomycetes</taxon>
        <taxon>Pleosporomycetidae</taxon>
        <taxon>Venturiales</taxon>
        <taxon>Cylindrosympodiaceae</taxon>
        <taxon>Tothia</taxon>
    </lineage>
</organism>
<feature type="compositionally biased region" description="Acidic residues" evidence="4">
    <location>
        <begin position="381"/>
        <end position="390"/>
    </location>
</feature>
<dbReference type="EMBL" id="MU007131">
    <property type="protein sequence ID" value="KAF2418241.1"/>
    <property type="molecule type" value="Genomic_DNA"/>
</dbReference>
<sequence length="461" mass="50504">MSFKTALNAPPTKSAPKGASKATISLLRKAFTDRTDLLQRLQVLASKDETLVNDLSQYVLHLKQAQNAPLTTDVVTSQSKKRKFEDSTNGSTNGWASQSVKPDYAAPDTSFSIPQRKKLRLEWIGSDGSDLAKGGIRAADAEGNVEFGISWKDLDQIFCLPVPEKTKRQHNFVAIPYNAHGIVPVAPGAPEPIIWTAFEPGAKDVDAPKEPQHTAALLRKELRPFGKNVTFPDEEEFASAIVQSHRKGEAAFHVKGFRGSKDGFLYFLAPGILWAFKKPLLFLPFSSITSISYTSVLQRTFNLNIAVSSTAPDGTLKEEEIEFSMLDQADFAGIDEYVKRHGLNDASLAAGRRAKKYGVNEPKVKEVEGEGGANGANGDHEMDEGQDGETELQKAERLLQDQEDEEEEDYVDEGSGVESGSEESEDEGGYAEVGDGEVEGEVFEEEEEFEDDEGGYEDEGK</sequence>
<dbReference type="PANTHER" id="PTHR45849:SF3">
    <property type="entry name" value="HISTONE CHAPERONE RTT106"/>
    <property type="match status" value="1"/>
</dbReference>
<dbReference type="SMART" id="SM01287">
    <property type="entry name" value="Rtt106"/>
    <property type="match status" value="1"/>
</dbReference>
<dbReference type="GO" id="GO:0042393">
    <property type="term" value="F:histone binding"/>
    <property type="evidence" value="ECO:0007669"/>
    <property type="project" value="TreeGrafter"/>
</dbReference>
<comment type="similarity">
    <text evidence="1">Belongs to the RTT106 family.</text>
</comment>
<dbReference type="Pfam" id="PF08512">
    <property type="entry name" value="Rttp106-like_middle"/>
    <property type="match status" value="1"/>
</dbReference>
<evidence type="ECO:0000256" key="2">
    <source>
        <dbReference type="ARBA" id="ARBA00037550"/>
    </source>
</evidence>
<feature type="region of interest" description="Disordered" evidence="4">
    <location>
        <begin position="359"/>
        <end position="461"/>
    </location>
</feature>
<feature type="domain" description="Histone chaperone RTT106/FACT complex subunit SPT16-like middle" evidence="5">
    <location>
        <begin position="251"/>
        <end position="348"/>
    </location>
</feature>
<comment type="function">
    <text evidence="2">Histones H3 and H4 chaperone involved in the nucleosome formation and heterochromatin silencing. Required for the deposition of H3K56ac-carrying H3-H4 complex onto newly-replicated DNA. Plays a role in the transcriptional regulation of the cell-cycle dependent histone genes by creating a repressive structure at the core histone gene promoter.</text>
</comment>
<protein>
    <submittedName>
        <fullName evidence="6">Rtt106-domain-containing protein</fullName>
    </submittedName>
</protein>